<dbReference type="PANTHER" id="PTHR10322:SF23">
    <property type="entry name" value="DNA POLYMERASE DELTA CATALYTIC SUBUNIT"/>
    <property type="match status" value="1"/>
</dbReference>
<dbReference type="OrthoDB" id="2414538at2759"/>
<evidence type="ECO:0000256" key="1">
    <source>
        <dbReference type="SAM" id="MobiDB-lite"/>
    </source>
</evidence>
<comment type="caution">
    <text evidence="2">The sequence shown here is derived from an EMBL/GenBank/DDBJ whole genome shotgun (WGS) entry which is preliminary data.</text>
</comment>
<dbReference type="EMBL" id="CACVBS010000037">
    <property type="protein sequence ID" value="CAA7262977.1"/>
    <property type="molecule type" value="Genomic_DNA"/>
</dbReference>
<organism evidence="2 3">
    <name type="scientific">Cyclocybe aegerita</name>
    <name type="common">Black poplar mushroom</name>
    <name type="synonym">Agrocybe aegerita</name>
    <dbReference type="NCBI Taxonomy" id="1973307"/>
    <lineage>
        <taxon>Eukaryota</taxon>
        <taxon>Fungi</taxon>
        <taxon>Dikarya</taxon>
        <taxon>Basidiomycota</taxon>
        <taxon>Agaricomycotina</taxon>
        <taxon>Agaricomycetes</taxon>
        <taxon>Agaricomycetidae</taxon>
        <taxon>Agaricales</taxon>
        <taxon>Agaricineae</taxon>
        <taxon>Bolbitiaceae</taxon>
        <taxon>Cyclocybe</taxon>
    </lineage>
</organism>
<dbReference type="InterPro" id="IPR050240">
    <property type="entry name" value="DNA_pol_type-B"/>
</dbReference>
<gene>
    <name evidence="2" type="ORF">AAE3_LOCUS5002</name>
</gene>
<feature type="compositionally biased region" description="Polar residues" evidence="1">
    <location>
        <begin position="1"/>
        <end position="18"/>
    </location>
</feature>
<feature type="compositionally biased region" description="Basic and acidic residues" evidence="1">
    <location>
        <begin position="30"/>
        <end position="47"/>
    </location>
</feature>
<feature type="region of interest" description="Disordered" evidence="1">
    <location>
        <begin position="1"/>
        <end position="61"/>
    </location>
</feature>
<sequence length="172" mass="19534">MADASSSTNESEQPSTSKRPIVPAASFADVLKDLSKDDDSTQEESRWARPTQQQSDEAKPPITFQKLDIRESNTESAHSEIQLFGITKTGHSILTRVLNFEHYFYYPAPEGFRQNDLEPLRDYLNKTVQGKSSVVSNIELEDQSITSDGKPLPFLKINLSDHRFMWNIKDKV</sequence>
<accession>A0A8S0XQG6</accession>
<evidence type="ECO:0000313" key="2">
    <source>
        <dbReference type="EMBL" id="CAA7262977.1"/>
    </source>
</evidence>
<dbReference type="PANTHER" id="PTHR10322">
    <property type="entry name" value="DNA POLYMERASE CATALYTIC SUBUNIT"/>
    <property type="match status" value="1"/>
</dbReference>
<protein>
    <submittedName>
        <fullName evidence="2">Uncharacterized protein</fullName>
    </submittedName>
</protein>
<keyword evidence="3" id="KW-1185">Reference proteome</keyword>
<dbReference type="Proteomes" id="UP000467700">
    <property type="component" value="Unassembled WGS sequence"/>
</dbReference>
<dbReference type="SUPFAM" id="SSF53098">
    <property type="entry name" value="Ribonuclease H-like"/>
    <property type="match status" value="1"/>
</dbReference>
<dbReference type="InterPro" id="IPR012337">
    <property type="entry name" value="RNaseH-like_sf"/>
</dbReference>
<reference evidence="2 3" key="1">
    <citation type="submission" date="2020-01" db="EMBL/GenBank/DDBJ databases">
        <authorList>
            <person name="Gupta K D."/>
        </authorList>
    </citation>
    <scope>NUCLEOTIDE SEQUENCE [LARGE SCALE GENOMIC DNA]</scope>
</reference>
<evidence type="ECO:0000313" key="3">
    <source>
        <dbReference type="Proteomes" id="UP000467700"/>
    </source>
</evidence>
<name>A0A8S0XQG6_CYCAE</name>
<dbReference type="AlphaFoldDB" id="A0A8S0XQG6"/>
<dbReference type="Gene3D" id="3.30.342.10">
    <property type="entry name" value="DNA Polymerase, chain B, domain 1"/>
    <property type="match status" value="1"/>
</dbReference>
<proteinExistence type="predicted"/>